<sequence length="148" mass="16170">MNLKSDVLQACYDYANRRIANYKNEIETIKDSIESNDKGNGNDDDSGNGKLFNDLEKNSLHLIDAQKMLDSLRTISAKSVHSSVSLGSLVKTTSNHFFISISAGKIDLDALSIFAISPSSPIGLLLNNKTIGEKVEFNGNTFTITEII</sequence>
<keyword evidence="2" id="KW-1185">Reference proteome</keyword>
<protein>
    <recommendedName>
        <fullName evidence="3">Transcription elongation factor</fullName>
    </recommendedName>
</protein>
<dbReference type="OrthoDB" id="667380at2"/>
<proteinExistence type="predicted"/>
<dbReference type="EMBL" id="VORX01000010">
    <property type="protein sequence ID" value="TXE05642.1"/>
    <property type="molecule type" value="Genomic_DNA"/>
</dbReference>
<dbReference type="RefSeq" id="WP_146894159.1">
    <property type="nucleotide sequence ID" value="NZ_VORX01000010.1"/>
</dbReference>
<evidence type="ECO:0008006" key="3">
    <source>
        <dbReference type="Google" id="ProtNLM"/>
    </source>
</evidence>
<gene>
    <name evidence="1" type="ORF">ES711_15160</name>
</gene>
<comment type="caution">
    <text evidence="1">The sequence shown here is derived from an EMBL/GenBank/DDBJ whole genome shotgun (WGS) entry which is preliminary data.</text>
</comment>
<name>A0A5C7AIJ7_9FLAO</name>
<evidence type="ECO:0000313" key="2">
    <source>
        <dbReference type="Proteomes" id="UP000321734"/>
    </source>
</evidence>
<dbReference type="AlphaFoldDB" id="A0A5C7AIJ7"/>
<evidence type="ECO:0000313" key="1">
    <source>
        <dbReference type="EMBL" id="TXE05642.1"/>
    </source>
</evidence>
<dbReference type="Proteomes" id="UP000321734">
    <property type="component" value="Unassembled WGS sequence"/>
</dbReference>
<accession>A0A5C7AIJ7</accession>
<organism evidence="1 2">
    <name type="scientific">Gelidibacter salicanalis</name>
    <dbReference type="NCBI Taxonomy" id="291193"/>
    <lineage>
        <taxon>Bacteria</taxon>
        <taxon>Pseudomonadati</taxon>
        <taxon>Bacteroidota</taxon>
        <taxon>Flavobacteriia</taxon>
        <taxon>Flavobacteriales</taxon>
        <taxon>Flavobacteriaceae</taxon>
        <taxon>Gelidibacter</taxon>
    </lineage>
</organism>
<reference evidence="1 2" key="1">
    <citation type="submission" date="2019-08" db="EMBL/GenBank/DDBJ databases">
        <title>Genome sequence of Gelidibacter salicanalis IC162T.</title>
        <authorList>
            <person name="Bowman J.P."/>
        </authorList>
    </citation>
    <scope>NUCLEOTIDE SEQUENCE [LARGE SCALE GENOMIC DNA]</scope>
    <source>
        <strain evidence="1 2">IC162</strain>
    </source>
</reference>